<accession>A0A177EAN9</accession>
<sequence>MKNFLNSLFSPAGLILLVLLAGRISFIQLIGLNLSPDEAYYWDWSRQLAWGYYSKPPMIAWLIHVSTHILGVSEYGIRVPAALFHTAFLAFIFYLGKRLFDEKVGFWAMVAAAASPLSAIYSFVMTIDPPLFAFWALALCLAWQAAESQKTRDFFFLGLVAGLGLLTKQTMLAFLFFFFVWLAVSPEKRPLLKSFKPYLVVLIVFLMIFPNLLWNFRHGWITFKHTSHHFEEEGLNFLGPIIFLVEQAGVITPIVFGLMLFVFALFLVKEKLRQNERLLFLFVFSALPLALVLPLSFLRKVNANWPYPFYEAGFIMLSALILRGAWSSSQKRLLRGLFFGGVILGMLVMLATYQLARTPEIFPPKVQRLLYKFTDWRDFADRVQKERKTQELVITLRRDYASELAFYLPDRPRTYTFWQGYIKSQYDLWDGLHQRLGENAILVLSSQAEAKKYSSCFDKVVFLGQYEKNVFGKKRRAVIFKGYNLKTCPYLDKR</sequence>
<protein>
    <recommendedName>
        <fullName evidence="9">Glycosyltransferase RgtA/B/C/D-like domain-containing protein</fullName>
    </recommendedName>
</protein>
<keyword evidence="6 8" id="KW-1133">Transmembrane helix</keyword>
<dbReference type="GO" id="GO:0009103">
    <property type="term" value="P:lipopolysaccharide biosynthetic process"/>
    <property type="evidence" value="ECO:0007669"/>
    <property type="project" value="UniProtKB-ARBA"/>
</dbReference>
<dbReference type="PANTHER" id="PTHR33908">
    <property type="entry name" value="MANNOSYLTRANSFERASE YKCB-RELATED"/>
    <property type="match status" value="1"/>
</dbReference>
<feature type="transmembrane region" description="Helical" evidence="8">
    <location>
        <begin position="237"/>
        <end position="266"/>
    </location>
</feature>
<dbReference type="GO" id="GO:0016763">
    <property type="term" value="F:pentosyltransferase activity"/>
    <property type="evidence" value="ECO:0007669"/>
    <property type="project" value="TreeGrafter"/>
</dbReference>
<keyword evidence="11" id="KW-1185">Reference proteome</keyword>
<evidence type="ECO:0000256" key="7">
    <source>
        <dbReference type="ARBA" id="ARBA00023136"/>
    </source>
</evidence>
<evidence type="ECO:0000256" key="3">
    <source>
        <dbReference type="ARBA" id="ARBA00022676"/>
    </source>
</evidence>
<evidence type="ECO:0000256" key="4">
    <source>
        <dbReference type="ARBA" id="ARBA00022679"/>
    </source>
</evidence>
<dbReference type="RefSeq" id="WP_068540813.1">
    <property type="nucleotide sequence ID" value="NZ_LSFI01000004.1"/>
</dbReference>
<comment type="subcellular location">
    <subcellularLocation>
        <location evidence="1">Cell membrane</location>
        <topology evidence="1">Multi-pass membrane protein</topology>
    </subcellularLocation>
</comment>
<evidence type="ECO:0000256" key="2">
    <source>
        <dbReference type="ARBA" id="ARBA00022475"/>
    </source>
</evidence>
<feature type="domain" description="Glycosyltransferase RgtA/B/C/D-like" evidence="9">
    <location>
        <begin position="54"/>
        <end position="214"/>
    </location>
</feature>
<dbReference type="PANTHER" id="PTHR33908:SF11">
    <property type="entry name" value="MEMBRANE PROTEIN"/>
    <property type="match status" value="1"/>
</dbReference>
<proteinExistence type="predicted"/>
<reference evidence="10 11" key="1">
    <citation type="submission" date="2016-02" db="EMBL/GenBank/DDBJ databases">
        <title>Draft genome sequence of Thermodesulfatator sp. S606.</title>
        <authorList>
            <person name="Lai Q."/>
            <person name="Cao J."/>
            <person name="Dupont S."/>
            <person name="Shao Z."/>
            <person name="Jebbar M."/>
            <person name="Alain K."/>
        </authorList>
    </citation>
    <scope>NUCLEOTIDE SEQUENCE [LARGE SCALE GENOMIC DNA]</scope>
    <source>
        <strain evidence="10 11">S606</strain>
    </source>
</reference>
<feature type="transmembrane region" description="Helical" evidence="8">
    <location>
        <begin position="154"/>
        <end position="183"/>
    </location>
</feature>
<evidence type="ECO:0000256" key="1">
    <source>
        <dbReference type="ARBA" id="ARBA00004651"/>
    </source>
</evidence>
<dbReference type="AlphaFoldDB" id="A0A177EAN9"/>
<feature type="transmembrane region" description="Helical" evidence="8">
    <location>
        <begin position="309"/>
        <end position="326"/>
    </location>
</feature>
<evidence type="ECO:0000259" key="9">
    <source>
        <dbReference type="Pfam" id="PF13231"/>
    </source>
</evidence>
<keyword evidence="5 8" id="KW-0812">Transmembrane</keyword>
<feature type="transmembrane region" description="Helical" evidence="8">
    <location>
        <begin position="195"/>
        <end position="217"/>
    </location>
</feature>
<feature type="transmembrane region" description="Helical" evidence="8">
    <location>
        <begin position="82"/>
        <end position="100"/>
    </location>
</feature>
<keyword evidence="4" id="KW-0808">Transferase</keyword>
<evidence type="ECO:0000256" key="6">
    <source>
        <dbReference type="ARBA" id="ARBA00022989"/>
    </source>
</evidence>
<feature type="transmembrane region" description="Helical" evidence="8">
    <location>
        <begin position="278"/>
        <end position="297"/>
    </location>
</feature>
<dbReference type="GO" id="GO:0005886">
    <property type="term" value="C:plasma membrane"/>
    <property type="evidence" value="ECO:0007669"/>
    <property type="project" value="UniProtKB-SubCell"/>
</dbReference>
<evidence type="ECO:0000313" key="11">
    <source>
        <dbReference type="Proteomes" id="UP000076964"/>
    </source>
</evidence>
<feature type="transmembrane region" description="Helical" evidence="8">
    <location>
        <begin position="106"/>
        <end position="124"/>
    </location>
</feature>
<dbReference type="OrthoDB" id="9811222at2"/>
<dbReference type="EMBL" id="LSFI01000004">
    <property type="protein sequence ID" value="OAG28490.1"/>
    <property type="molecule type" value="Genomic_DNA"/>
</dbReference>
<keyword evidence="2" id="KW-1003">Cell membrane</keyword>
<gene>
    <name evidence="10" type="ORF">TH606_01285</name>
</gene>
<comment type="caution">
    <text evidence="10">The sequence shown here is derived from an EMBL/GenBank/DDBJ whole genome shotgun (WGS) entry which is preliminary data.</text>
</comment>
<dbReference type="InterPro" id="IPR050297">
    <property type="entry name" value="LipidA_mod_glycosyltrf_83"/>
</dbReference>
<organism evidence="10 11">
    <name type="scientific">Thermodesulfatator autotrophicus</name>
    <dbReference type="NCBI Taxonomy" id="1795632"/>
    <lineage>
        <taxon>Bacteria</taxon>
        <taxon>Pseudomonadati</taxon>
        <taxon>Thermodesulfobacteriota</taxon>
        <taxon>Thermodesulfobacteria</taxon>
        <taxon>Thermodesulfobacteriales</taxon>
        <taxon>Thermodesulfatatoraceae</taxon>
        <taxon>Thermodesulfatator</taxon>
    </lineage>
</organism>
<dbReference type="InterPro" id="IPR038731">
    <property type="entry name" value="RgtA/B/C-like"/>
</dbReference>
<feature type="transmembrane region" description="Helical" evidence="8">
    <location>
        <begin position="12"/>
        <end position="32"/>
    </location>
</feature>
<dbReference type="STRING" id="1795632.TH606_01285"/>
<keyword evidence="7 8" id="KW-0472">Membrane</keyword>
<keyword evidence="3" id="KW-0328">Glycosyltransferase</keyword>
<evidence type="ECO:0000256" key="5">
    <source>
        <dbReference type="ARBA" id="ARBA00022692"/>
    </source>
</evidence>
<evidence type="ECO:0000256" key="8">
    <source>
        <dbReference type="SAM" id="Phobius"/>
    </source>
</evidence>
<evidence type="ECO:0000313" key="10">
    <source>
        <dbReference type="EMBL" id="OAG28490.1"/>
    </source>
</evidence>
<name>A0A177EAN9_9BACT</name>
<feature type="transmembrane region" description="Helical" evidence="8">
    <location>
        <begin position="333"/>
        <end position="356"/>
    </location>
</feature>
<dbReference type="Pfam" id="PF13231">
    <property type="entry name" value="PMT_2"/>
    <property type="match status" value="1"/>
</dbReference>
<dbReference type="Proteomes" id="UP000076964">
    <property type="component" value="Unassembled WGS sequence"/>
</dbReference>